<dbReference type="PANTHER" id="PTHR10039">
    <property type="entry name" value="AMELOGENIN"/>
    <property type="match status" value="1"/>
</dbReference>
<reference evidence="3 4" key="1">
    <citation type="submission" date="2019-01" db="EMBL/GenBank/DDBJ databases">
        <title>Draft genome sequence of Psathyrella aberdarensis IHI B618.</title>
        <authorList>
            <person name="Buettner E."/>
            <person name="Kellner H."/>
        </authorList>
    </citation>
    <scope>NUCLEOTIDE SEQUENCE [LARGE SCALE GENOMIC DNA]</scope>
    <source>
        <strain evidence="3 4">IHI B618</strain>
    </source>
</reference>
<dbReference type="OrthoDB" id="443402at2759"/>
<dbReference type="Gene3D" id="3.40.50.300">
    <property type="entry name" value="P-loop containing nucleotide triphosphate hydrolases"/>
    <property type="match status" value="1"/>
</dbReference>
<comment type="caution">
    <text evidence="3">The sequence shown here is derived from an EMBL/GenBank/DDBJ whole genome shotgun (WGS) entry which is preliminary data.</text>
</comment>
<gene>
    <name evidence="3" type="ORF">EST38_g13793</name>
</gene>
<dbReference type="EMBL" id="SDEE01001434">
    <property type="protein sequence ID" value="RXW12061.1"/>
    <property type="molecule type" value="Genomic_DNA"/>
</dbReference>
<dbReference type="STRING" id="2316362.A0A4Q2D1B9"/>
<organism evidence="3 4">
    <name type="scientific">Candolleomyces aberdarensis</name>
    <dbReference type="NCBI Taxonomy" id="2316362"/>
    <lineage>
        <taxon>Eukaryota</taxon>
        <taxon>Fungi</taxon>
        <taxon>Dikarya</taxon>
        <taxon>Basidiomycota</taxon>
        <taxon>Agaricomycotina</taxon>
        <taxon>Agaricomycetes</taxon>
        <taxon>Agaricomycetidae</taxon>
        <taxon>Agaricales</taxon>
        <taxon>Agaricineae</taxon>
        <taxon>Psathyrellaceae</taxon>
        <taxon>Candolleomyces</taxon>
    </lineage>
</organism>
<proteinExistence type="predicted"/>
<evidence type="ECO:0000313" key="4">
    <source>
        <dbReference type="Proteomes" id="UP000290288"/>
    </source>
</evidence>
<protein>
    <recommendedName>
        <fullName evidence="2">Nephrocystin 3-like N-terminal domain-containing protein</fullName>
    </recommendedName>
</protein>
<dbReference type="PANTHER" id="PTHR10039:SF14">
    <property type="entry name" value="NACHT DOMAIN-CONTAINING PROTEIN"/>
    <property type="match status" value="1"/>
</dbReference>
<dbReference type="Proteomes" id="UP000290288">
    <property type="component" value="Unassembled WGS sequence"/>
</dbReference>
<dbReference type="InterPro" id="IPR056884">
    <property type="entry name" value="NPHP3-like_N"/>
</dbReference>
<sequence>MSNILQGAHDFQVDKLKIEVTNISSPSSGIGPLKDLEHHIAAEALHDSAERCDAPKCHPETRVAVQDDIYGWIENGDVDNPSNMKWVTGPAGTGKTAVMGSLSDRCKKNGLPVTSFFFSSAGSIGRRMKTAFVTTIAHQIAQHRQDLKDAIASAIESDTIVFKRNLDVQMETLVLAPLRTIVGGLNARLRGVIIVDGLDECEVERIHDTTTTGSKAKPTLARTNEQDQMEILQVLRQASSDPSFPFRILIASRPERVFREFFNPQSNPTSFARKLDLHEDYNADADMTLFLEAQFNQLRRRYNLPASWLPPGAIENLVDKASGQFIYVATVIRFLETGHREPPKALLEAVMKMKVTTTSNPLEHLDALYTHILESSPDPPLSVRWISCIRRLTIRNVQYIFDAKLARTASNFNLLLQKDPDSSEAEHLLGNLHSLVRIPSHSDQETTEYGFYHKSLFDFLDDPGRCRSLFVEKVLLVSLQTGV</sequence>
<evidence type="ECO:0000256" key="1">
    <source>
        <dbReference type="ARBA" id="ARBA00022737"/>
    </source>
</evidence>
<evidence type="ECO:0000313" key="3">
    <source>
        <dbReference type="EMBL" id="RXW12061.1"/>
    </source>
</evidence>
<evidence type="ECO:0000259" key="2">
    <source>
        <dbReference type="Pfam" id="PF24883"/>
    </source>
</evidence>
<keyword evidence="4" id="KW-1185">Reference proteome</keyword>
<feature type="domain" description="Nephrocystin 3-like N-terminal" evidence="2">
    <location>
        <begin position="79"/>
        <end position="253"/>
    </location>
</feature>
<accession>A0A4Q2D1B9</accession>
<name>A0A4Q2D1B9_9AGAR</name>
<dbReference type="SUPFAM" id="SSF52540">
    <property type="entry name" value="P-loop containing nucleoside triphosphate hydrolases"/>
    <property type="match status" value="1"/>
</dbReference>
<dbReference type="AlphaFoldDB" id="A0A4Q2D1B9"/>
<dbReference type="InterPro" id="IPR027417">
    <property type="entry name" value="P-loop_NTPase"/>
</dbReference>
<keyword evidence="1" id="KW-0677">Repeat</keyword>
<dbReference type="Pfam" id="PF24883">
    <property type="entry name" value="NPHP3_N"/>
    <property type="match status" value="1"/>
</dbReference>